<dbReference type="KEGG" id="ccas:EIB73_10715"/>
<accession>A0A3G8XPA8</accession>
<evidence type="ECO:0000256" key="1">
    <source>
        <dbReference type="SAM" id="Phobius"/>
    </source>
</evidence>
<organism evidence="2 3">
    <name type="scientific">Kaistella carnis</name>
    <dbReference type="NCBI Taxonomy" id="1241979"/>
    <lineage>
        <taxon>Bacteria</taxon>
        <taxon>Pseudomonadati</taxon>
        <taxon>Bacteroidota</taxon>
        <taxon>Flavobacteriia</taxon>
        <taxon>Flavobacteriales</taxon>
        <taxon>Weeksellaceae</taxon>
        <taxon>Chryseobacterium group</taxon>
        <taxon>Kaistella</taxon>
    </lineage>
</organism>
<keyword evidence="1" id="KW-1133">Transmembrane helix</keyword>
<evidence type="ECO:0000313" key="3">
    <source>
        <dbReference type="Proteomes" id="UP000270185"/>
    </source>
</evidence>
<keyword evidence="1" id="KW-0812">Transmembrane</keyword>
<dbReference type="Proteomes" id="UP000270185">
    <property type="component" value="Chromosome"/>
</dbReference>
<keyword evidence="3" id="KW-1185">Reference proteome</keyword>
<sequence length="89" mass="10725">MLNTEKTASVLRRLLFYTSGSLLHLFSCLFYFFSFRGSFCFFFCIHFRSFHFFHFYIFCLHLSGLGFCCGIHFYRHLILLNGISYWCLL</sequence>
<dbReference type="AlphaFoldDB" id="A0A3G8XPA8"/>
<feature type="transmembrane region" description="Helical" evidence="1">
    <location>
        <begin position="14"/>
        <end position="33"/>
    </location>
</feature>
<name>A0A3G8XPA8_9FLAO</name>
<reference evidence="3" key="1">
    <citation type="submission" date="2018-11" db="EMBL/GenBank/DDBJ databases">
        <title>Proposal to divide the Flavobacteriaceae and reorganize its genera based on Amino Acid Identity values calculated from whole genome sequences.</title>
        <authorList>
            <person name="Nicholson A.C."/>
            <person name="Gulvik C.A."/>
            <person name="Whitney A.M."/>
            <person name="Humrighouse B.W."/>
            <person name="Bell M."/>
            <person name="Holmes B."/>
            <person name="Steigerwalt A.G."/>
            <person name="Villarma A."/>
            <person name="Sheth M."/>
            <person name="Batra D."/>
            <person name="Pryor J."/>
            <person name="Bernardet J.-F."/>
            <person name="Hugo C."/>
            <person name="Kampfer P."/>
            <person name="Newman J.D."/>
            <person name="McQuiston J.R."/>
        </authorList>
    </citation>
    <scope>NUCLEOTIDE SEQUENCE [LARGE SCALE GENOMIC DNA]</scope>
    <source>
        <strain evidence="3">G0081</strain>
    </source>
</reference>
<dbReference type="EMBL" id="CP034159">
    <property type="protein sequence ID" value="AZI33627.1"/>
    <property type="molecule type" value="Genomic_DNA"/>
</dbReference>
<feature type="transmembrane region" description="Helical" evidence="1">
    <location>
        <begin position="53"/>
        <end position="74"/>
    </location>
</feature>
<evidence type="ECO:0000313" key="2">
    <source>
        <dbReference type="EMBL" id="AZI33627.1"/>
    </source>
</evidence>
<proteinExistence type="predicted"/>
<keyword evidence="1" id="KW-0472">Membrane</keyword>
<protein>
    <submittedName>
        <fullName evidence="2">Uncharacterized protein</fullName>
    </submittedName>
</protein>
<gene>
    <name evidence="2" type="ORF">EIB73_10715</name>
</gene>